<reference evidence="5 6" key="1">
    <citation type="submission" date="2019-01" db="EMBL/GenBank/DDBJ databases">
        <title>Genome sequencing of strain 2JSPR-7.</title>
        <authorList>
            <person name="Heo J."/>
            <person name="Kim S.-J."/>
            <person name="Kim J.-S."/>
            <person name="Hong S.-B."/>
            <person name="Kwon S.-W."/>
        </authorList>
    </citation>
    <scope>NUCLEOTIDE SEQUENCE [LARGE SCALE GENOMIC DNA]</scope>
    <source>
        <strain evidence="5 6">2JSPR-7</strain>
    </source>
</reference>
<dbReference type="SMART" id="SM00382">
    <property type="entry name" value="AAA"/>
    <property type="match status" value="1"/>
</dbReference>
<organism evidence="5 6">
    <name type="scientific">Xylanimonas allomyrinae</name>
    <dbReference type="NCBI Taxonomy" id="2509459"/>
    <lineage>
        <taxon>Bacteria</taxon>
        <taxon>Bacillati</taxon>
        <taxon>Actinomycetota</taxon>
        <taxon>Actinomycetes</taxon>
        <taxon>Micrococcales</taxon>
        <taxon>Promicromonosporaceae</taxon>
        <taxon>Xylanimonas</taxon>
    </lineage>
</organism>
<keyword evidence="2" id="KW-0547">Nucleotide-binding</keyword>
<accession>A0A4P6ENH6</accession>
<dbReference type="PANTHER" id="PTHR45772:SF9">
    <property type="entry name" value="CONSERVED COMPONENT OF ABC TRANSPORTER FOR NATURAL AMINO ACIDS"/>
    <property type="match status" value="1"/>
</dbReference>
<dbReference type="InterPro" id="IPR027417">
    <property type="entry name" value="P-loop_NTPase"/>
</dbReference>
<proteinExistence type="predicted"/>
<dbReference type="Proteomes" id="UP000291758">
    <property type="component" value="Chromosome"/>
</dbReference>
<evidence type="ECO:0000313" key="6">
    <source>
        <dbReference type="Proteomes" id="UP000291758"/>
    </source>
</evidence>
<keyword evidence="3 5" id="KW-0067">ATP-binding</keyword>
<evidence type="ECO:0000256" key="3">
    <source>
        <dbReference type="ARBA" id="ARBA00022840"/>
    </source>
</evidence>
<dbReference type="RefSeq" id="WP_129203442.1">
    <property type="nucleotide sequence ID" value="NZ_CP035495.1"/>
</dbReference>
<dbReference type="Pfam" id="PF00005">
    <property type="entry name" value="ABC_tran"/>
    <property type="match status" value="1"/>
</dbReference>
<protein>
    <submittedName>
        <fullName evidence="5">ABC transporter ATP-binding protein</fullName>
    </submittedName>
</protein>
<evidence type="ECO:0000313" key="5">
    <source>
        <dbReference type="EMBL" id="QAY62879.1"/>
    </source>
</evidence>
<dbReference type="InterPro" id="IPR051120">
    <property type="entry name" value="ABC_AA/LPS_Transport"/>
</dbReference>
<dbReference type="GO" id="GO:0005524">
    <property type="term" value="F:ATP binding"/>
    <property type="evidence" value="ECO:0007669"/>
    <property type="project" value="UniProtKB-KW"/>
</dbReference>
<evidence type="ECO:0000256" key="2">
    <source>
        <dbReference type="ARBA" id="ARBA00022741"/>
    </source>
</evidence>
<evidence type="ECO:0000256" key="1">
    <source>
        <dbReference type="ARBA" id="ARBA00022448"/>
    </source>
</evidence>
<dbReference type="InterPro" id="IPR032823">
    <property type="entry name" value="BCA_ABC_TP_C"/>
</dbReference>
<dbReference type="InterPro" id="IPR003593">
    <property type="entry name" value="AAA+_ATPase"/>
</dbReference>
<dbReference type="PROSITE" id="PS50893">
    <property type="entry name" value="ABC_TRANSPORTER_2"/>
    <property type="match status" value="1"/>
</dbReference>
<dbReference type="PANTHER" id="PTHR45772">
    <property type="entry name" value="CONSERVED COMPONENT OF ABC TRANSPORTER FOR NATURAL AMINO ACIDS-RELATED"/>
    <property type="match status" value="1"/>
</dbReference>
<dbReference type="EMBL" id="CP035495">
    <property type="protein sequence ID" value="QAY62879.1"/>
    <property type="molecule type" value="Genomic_DNA"/>
</dbReference>
<dbReference type="GO" id="GO:0016887">
    <property type="term" value="F:ATP hydrolysis activity"/>
    <property type="evidence" value="ECO:0007669"/>
    <property type="project" value="InterPro"/>
</dbReference>
<name>A0A4P6ENH6_9MICO</name>
<dbReference type="Pfam" id="PF12399">
    <property type="entry name" value="BCA_ABC_TP_C"/>
    <property type="match status" value="1"/>
</dbReference>
<dbReference type="SUPFAM" id="SSF52540">
    <property type="entry name" value="P-loop containing nucleoside triphosphate hydrolases"/>
    <property type="match status" value="1"/>
</dbReference>
<dbReference type="OrthoDB" id="9805514at2"/>
<feature type="domain" description="ABC transporter" evidence="4">
    <location>
        <begin position="7"/>
        <end position="240"/>
    </location>
</feature>
<gene>
    <name evidence="5" type="ORF">ET495_06045</name>
</gene>
<dbReference type="InterPro" id="IPR003439">
    <property type="entry name" value="ABC_transporter-like_ATP-bd"/>
</dbReference>
<sequence length="258" mass="26512">MTPDGALTATGIAKSFGALRVLDSVTISVARGEIVGMLGPNGAGKSTLVNILGGYETPDAGESALDGDPLGGLGPDRRARLGLARTFQSARLFPRLTVGENTALGALGVGASRREADEVAARVLDALGLADRADVEAAGLPHGLARLAGLARAMAAQPKYLVMDEPAAGLNEHEVPALLAALHRIRDDLGCGMLLIEHNVSLVGQVCDRVVVLSSGRVIFDGPPGDATRHPDVQAAYLGDAALGVAARRPDNIEGVRR</sequence>
<evidence type="ECO:0000259" key="4">
    <source>
        <dbReference type="PROSITE" id="PS50893"/>
    </source>
</evidence>
<dbReference type="AlphaFoldDB" id="A0A4P6ENH6"/>
<dbReference type="KEGG" id="xyl:ET495_06045"/>
<keyword evidence="6" id="KW-1185">Reference proteome</keyword>
<keyword evidence="1" id="KW-0813">Transport</keyword>
<dbReference type="Gene3D" id="3.40.50.300">
    <property type="entry name" value="P-loop containing nucleotide triphosphate hydrolases"/>
    <property type="match status" value="1"/>
</dbReference>
<dbReference type="GO" id="GO:0005886">
    <property type="term" value="C:plasma membrane"/>
    <property type="evidence" value="ECO:0007669"/>
    <property type="project" value="TreeGrafter"/>
</dbReference>